<dbReference type="GO" id="GO:0022857">
    <property type="term" value="F:transmembrane transporter activity"/>
    <property type="evidence" value="ECO:0007669"/>
    <property type="project" value="InterPro"/>
</dbReference>
<dbReference type="InterPro" id="IPR011701">
    <property type="entry name" value="MFS"/>
</dbReference>
<feature type="transmembrane region" description="Helical" evidence="6">
    <location>
        <begin position="606"/>
        <end position="627"/>
    </location>
</feature>
<evidence type="ECO:0000256" key="5">
    <source>
        <dbReference type="ARBA" id="ARBA00023136"/>
    </source>
</evidence>
<evidence type="ECO:0000256" key="2">
    <source>
        <dbReference type="ARBA" id="ARBA00022448"/>
    </source>
</evidence>
<gene>
    <name evidence="8" type="ORF">D9758_007596</name>
</gene>
<evidence type="ECO:0000313" key="8">
    <source>
        <dbReference type="EMBL" id="KAF5359980.1"/>
    </source>
</evidence>
<sequence length="776" mass="86309">MPSARTTFITISILCLGFLLYNLPTPTLYHSISTNKLFSFMSSTSCTSTSLSGWHSRALQSPYAAASSFEPKLDNLAFTVLHSTPVEPEGFTLALFKQGNDAIAIDASGNVLQLSESDATGLTELAQSVNTLPKAGGFRNTWRITQLTTSQPIERVLVKDKDGSSLKETSVQGFANDKKELKSAVGDATELPDVLYTFVGLALEAREGYERGNAGGVVDRVKGLFPLLFPSIHHYYPQAIPNLYYVAAMQSGGSTSTLLGHLEPSPHRHPSHLRSPLSFTRRPRLQLMMPTEEKRVSSEEKFGNGEDKVDLHHLEKGSGSGHEEVEADSEAYERKIVRLIDRRMLPVLGLLYSIALIDRNNLALSRTAGMEEDLQIAVGYRYSIISLLFFIPYTLLELPSNLLLRQFGVRNCLTFYIAAWGAVQLGMAFVKSWQQLAGCRVLLGALEAGFFPAMTFIITTWYKRHEVQGRLTFFYVSAAVLGACSPILSYCMTLLKGRANLNGWQWIFLIEGILTGILAIVTWFFVIEFPDKNKFLTPEQTQFILQRLQKDRGDALPDELTTRKVLHHLGDWIIWAHGFMYLSATMPITAITYFNTIILRGMGWSVTASMLLITPPYFAAAIISYFIAYYSDKLKKRAIFLLFQTLATIAGLLIMAYATQNEVRYFGIFVAVAGSLAMNPSVLAYSANNVVSHSKRSVSTGVIIPFSGIGGILATTVFRQQDYPRYSNGIWAALGSQFLMLVLLAATTYTYTKRNRLAKEGKVEMLEGQPRFYYTI</sequence>
<dbReference type="InterPro" id="IPR036259">
    <property type="entry name" value="MFS_trans_sf"/>
</dbReference>
<protein>
    <recommendedName>
        <fullName evidence="7">Major facilitator superfamily (MFS) profile domain-containing protein</fullName>
    </recommendedName>
</protein>
<evidence type="ECO:0000256" key="3">
    <source>
        <dbReference type="ARBA" id="ARBA00022692"/>
    </source>
</evidence>
<dbReference type="PANTHER" id="PTHR43791:SF3">
    <property type="entry name" value="MAJOR FACILITATOR SUPERFAMILY (MFS) PROFILE DOMAIN-CONTAINING PROTEIN"/>
    <property type="match status" value="1"/>
</dbReference>
<keyword evidence="9" id="KW-1185">Reference proteome</keyword>
<keyword evidence="3 6" id="KW-0812">Transmembrane</keyword>
<feature type="transmembrane region" description="Helical" evidence="6">
    <location>
        <begin position="665"/>
        <end position="686"/>
    </location>
</feature>
<evidence type="ECO:0000259" key="7">
    <source>
        <dbReference type="PROSITE" id="PS50850"/>
    </source>
</evidence>
<feature type="transmembrane region" description="Helical" evidence="6">
    <location>
        <begin position="698"/>
        <end position="718"/>
    </location>
</feature>
<keyword evidence="4 6" id="KW-1133">Transmembrane helix</keyword>
<feature type="transmembrane region" description="Helical" evidence="6">
    <location>
        <begin position="507"/>
        <end position="527"/>
    </location>
</feature>
<evidence type="ECO:0000256" key="1">
    <source>
        <dbReference type="ARBA" id="ARBA00004141"/>
    </source>
</evidence>
<proteinExistence type="predicted"/>
<name>A0A8H5G858_9AGAR</name>
<feature type="transmembrane region" description="Helical" evidence="6">
    <location>
        <begin position="441"/>
        <end position="461"/>
    </location>
</feature>
<organism evidence="8 9">
    <name type="scientific">Tetrapyrgos nigripes</name>
    <dbReference type="NCBI Taxonomy" id="182062"/>
    <lineage>
        <taxon>Eukaryota</taxon>
        <taxon>Fungi</taxon>
        <taxon>Dikarya</taxon>
        <taxon>Basidiomycota</taxon>
        <taxon>Agaricomycotina</taxon>
        <taxon>Agaricomycetes</taxon>
        <taxon>Agaricomycetidae</taxon>
        <taxon>Agaricales</taxon>
        <taxon>Marasmiineae</taxon>
        <taxon>Marasmiaceae</taxon>
        <taxon>Tetrapyrgos</taxon>
    </lineage>
</organism>
<feature type="transmembrane region" description="Helical" evidence="6">
    <location>
        <begin position="6"/>
        <end position="23"/>
    </location>
</feature>
<comment type="caution">
    <text evidence="8">The sequence shown here is derived from an EMBL/GenBank/DDBJ whole genome shotgun (WGS) entry which is preliminary data.</text>
</comment>
<dbReference type="Pfam" id="PF07690">
    <property type="entry name" value="MFS_1"/>
    <property type="match status" value="1"/>
</dbReference>
<dbReference type="FunFam" id="1.20.1250.20:FF:000018">
    <property type="entry name" value="MFS transporter permease"/>
    <property type="match status" value="1"/>
</dbReference>
<dbReference type="Gene3D" id="1.20.1250.20">
    <property type="entry name" value="MFS general substrate transporter like domains"/>
    <property type="match status" value="2"/>
</dbReference>
<dbReference type="EMBL" id="JAACJM010000045">
    <property type="protein sequence ID" value="KAF5359980.1"/>
    <property type="molecule type" value="Genomic_DNA"/>
</dbReference>
<evidence type="ECO:0000256" key="6">
    <source>
        <dbReference type="SAM" id="Phobius"/>
    </source>
</evidence>
<accession>A0A8H5G858</accession>
<feature type="transmembrane region" description="Helical" evidence="6">
    <location>
        <begin position="572"/>
        <end position="594"/>
    </location>
</feature>
<keyword evidence="2" id="KW-0813">Transport</keyword>
<dbReference type="InterPro" id="IPR020846">
    <property type="entry name" value="MFS_dom"/>
</dbReference>
<dbReference type="PROSITE" id="PS50850">
    <property type="entry name" value="MFS"/>
    <property type="match status" value="1"/>
</dbReference>
<evidence type="ECO:0000313" key="9">
    <source>
        <dbReference type="Proteomes" id="UP000559256"/>
    </source>
</evidence>
<dbReference type="GO" id="GO:0016020">
    <property type="term" value="C:membrane"/>
    <property type="evidence" value="ECO:0007669"/>
    <property type="project" value="UniProtKB-SubCell"/>
</dbReference>
<dbReference type="PANTHER" id="PTHR43791">
    <property type="entry name" value="PERMEASE-RELATED"/>
    <property type="match status" value="1"/>
</dbReference>
<reference evidence="8 9" key="1">
    <citation type="journal article" date="2020" name="ISME J.">
        <title>Uncovering the hidden diversity of litter-decomposition mechanisms in mushroom-forming fungi.</title>
        <authorList>
            <person name="Floudas D."/>
            <person name="Bentzer J."/>
            <person name="Ahren D."/>
            <person name="Johansson T."/>
            <person name="Persson P."/>
            <person name="Tunlid A."/>
        </authorList>
    </citation>
    <scope>NUCLEOTIDE SEQUENCE [LARGE SCALE GENOMIC DNA]</scope>
    <source>
        <strain evidence="8 9">CBS 291.85</strain>
    </source>
</reference>
<dbReference type="OrthoDB" id="3639251at2759"/>
<evidence type="ECO:0000256" key="4">
    <source>
        <dbReference type="ARBA" id="ARBA00022989"/>
    </source>
</evidence>
<feature type="transmembrane region" description="Helical" evidence="6">
    <location>
        <begin position="473"/>
        <end position="495"/>
    </location>
</feature>
<feature type="transmembrane region" description="Helical" evidence="6">
    <location>
        <begin position="374"/>
        <end position="396"/>
    </location>
</feature>
<feature type="domain" description="Major facilitator superfamily (MFS) profile" evidence="7">
    <location>
        <begin position="344"/>
        <end position="753"/>
    </location>
</feature>
<feature type="transmembrane region" description="Helical" evidence="6">
    <location>
        <begin position="408"/>
        <end position="429"/>
    </location>
</feature>
<comment type="subcellular location">
    <subcellularLocation>
        <location evidence="1">Membrane</location>
        <topology evidence="1">Multi-pass membrane protein</topology>
    </subcellularLocation>
</comment>
<dbReference type="Proteomes" id="UP000559256">
    <property type="component" value="Unassembled WGS sequence"/>
</dbReference>
<dbReference type="AlphaFoldDB" id="A0A8H5G858"/>
<feature type="transmembrane region" description="Helical" evidence="6">
    <location>
        <begin position="730"/>
        <end position="752"/>
    </location>
</feature>
<feature type="transmembrane region" description="Helical" evidence="6">
    <location>
        <begin position="639"/>
        <end position="659"/>
    </location>
</feature>
<dbReference type="SUPFAM" id="SSF103473">
    <property type="entry name" value="MFS general substrate transporter"/>
    <property type="match status" value="1"/>
</dbReference>
<keyword evidence="5 6" id="KW-0472">Membrane</keyword>